<evidence type="ECO:0000313" key="1">
    <source>
        <dbReference type="EMBL" id="VDP76665.1"/>
    </source>
</evidence>
<dbReference type="EMBL" id="UZAL01040209">
    <property type="protein sequence ID" value="VDP76665.1"/>
    <property type="molecule type" value="Genomic_DNA"/>
</dbReference>
<dbReference type="Proteomes" id="UP000269396">
    <property type="component" value="Unassembled WGS sequence"/>
</dbReference>
<name>A0A183PVA1_9TREM</name>
<evidence type="ECO:0000313" key="2">
    <source>
        <dbReference type="Proteomes" id="UP000269396"/>
    </source>
</evidence>
<reference evidence="1 2" key="1">
    <citation type="submission" date="2018-11" db="EMBL/GenBank/DDBJ databases">
        <authorList>
            <consortium name="Pathogen Informatics"/>
        </authorList>
    </citation>
    <scope>NUCLEOTIDE SEQUENCE [LARGE SCALE GENOMIC DNA]</scope>
    <source>
        <strain>Denwood</strain>
        <strain evidence="2">Zambia</strain>
    </source>
</reference>
<sequence length="121" mass="14005">MTNVRGRHDQFLNVQLTVMFLSLKFQSGLIVLMKRMRQHFLNLTIGFLDLSIFVMILAVFHHHRTMICKLAFQIHTYACYPSWRCIGRPPTFSIQLCPVQSFPVVSGCYSSYSCLLPMCVL</sequence>
<keyword evidence="2" id="KW-1185">Reference proteome</keyword>
<proteinExistence type="predicted"/>
<protein>
    <submittedName>
        <fullName evidence="1">Uncharacterized protein</fullName>
    </submittedName>
</protein>
<accession>A0A183PVA1</accession>
<gene>
    <name evidence="1" type="ORF">SMTD_LOCUS18287</name>
</gene>
<organism evidence="1 2">
    <name type="scientific">Schistosoma mattheei</name>
    <dbReference type="NCBI Taxonomy" id="31246"/>
    <lineage>
        <taxon>Eukaryota</taxon>
        <taxon>Metazoa</taxon>
        <taxon>Spiralia</taxon>
        <taxon>Lophotrochozoa</taxon>
        <taxon>Platyhelminthes</taxon>
        <taxon>Trematoda</taxon>
        <taxon>Digenea</taxon>
        <taxon>Strigeidida</taxon>
        <taxon>Schistosomatoidea</taxon>
        <taxon>Schistosomatidae</taxon>
        <taxon>Schistosoma</taxon>
    </lineage>
</organism>
<dbReference type="AlphaFoldDB" id="A0A183PVA1"/>